<dbReference type="Proteomes" id="UP000419144">
    <property type="component" value="Unassembled WGS sequence"/>
</dbReference>
<proteinExistence type="predicted"/>
<dbReference type="OrthoDB" id="248096at2759"/>
<dbReference type="EMBL" id="BLBS01000048">
    <property type="protein sequence ID" value="GET91451.1"/>
    <property type="molecule type" value="Genomic_DNA"/>
</dbReference>
<evidence type="ECO:0000313" key="2">
    <source>
        <dbReference type="EMBL" id="GET91451.1"/>
    </source>
</evidence>
<gene>
    <name evidence="2" type="ORF">LtaPh_3212600</name>
</gene>
<protein>
    <submittedName>
        <fullName evidence="2">Uncharacterized protein</fullName>
    </submittedName>
</protein>
<comment type="caution">
    <text evidence="2">The sequence shown here is derived from an EMBL/GenBank/DDBJ whole genome shotgun (WGS) entry which is preliminary data.</text>
</comment>
<accession>A0A640KQ96</accession>
<sequence length="416" mass="45634">MGGCAAALLYSNLVPILPLTCSTTVYFLSSTSLQTCNIVSSLCVFSTIAFHSGTPVNSVAAIIEDRTKDCWSLHMADSGVPPTIASTLSWGFLSFVAAVLFLEVRPAASRRVRASAVHEGCEIVDSVKRSTHICWTWRLLVAVWTCAIYDVVYRTCSYCVLSPHMLARRRLLPLGNDFVWDGLWTEWVNWVRLYVLCVPSATTSAAAQLPSCADWKLPLAGVLAYEQYANYALLNVSSPATPSEVRIHHRVCLASLAITWVTVLALHGQYSFLRRIFSVAASSTVRKPRNVIANEQARSREEQAKCIPNFTTAVDAAEAPGDDSWVDSPEAIAEEERWRQEEDLLRLQRASTREGGMSADTFASTTTHLVWQCWPSLATAAYATLYACVGGLPLFMNLLFPAAILVISVMAIVATL</sequence>
<feature type="transmembrane region" description="Helical" evidence="1">
    <location>
        <begin position="394"/>
        <end position="414"/>
    </location>
</feature>
<dbReference type="VEuPathDB" id="TriTrypDB:LtaPh_3212600"/>
<evidence type="ECO:0000313" key="3">
    <source>
        <dbReference type="Proteomes" id="UP000419144"/>
    </source>
</evidence>
<keyword evidence="1" id="KW-1133">Transmembrane helix</keyword>
<reference evidence="2" key="1">
    <citation type="submission" date="2019-11" db="EMBL/GenBank/DDBJ databases">
        <title>Leishmania tarentolae CDS.</title>
        <authorList>
            <person name="Goto Y."/>
            <person name="Yamagishi J."/>
        </authorList>
    </citation>
    <scope>NUCLEOTIDE SEQUENCE [LARGE SCALE GENOMIC DNA]</scope>
    <source>
        <strain evidence="2">Parrot Tar II</strain>
    </source>
</reference>
<feature type="transmembrane region" description="Helical" evidence="1">
    <location>
        <begin position="84"/>
        <end position="104"/>
    </location>
</feature>
<keyword evidence="1" id="KW-0812">Transmembrane</keyword>
<keyword evidence="1" id="KW-0472">Membrane</keyword>
<organism evidence="2 3">
    <name type="scientific">Leishmania tarentolae</name>
    <name type="common">Sauroleishmania tarentolae</name>
    <dbReference type="NCBI Taxonomy" id="5689"/>
    <lineage>
        <taxon>Eukaryota</taxon>
        <taxon>Discoba</taxon>
        <taxon>Euglenozoa</taxon>
        <taxon>Kinetoplastea</taxon>
        <taxon>Metakinetoplastina</taxon>
        <taxon>Trypanosomatida</taxon>
        <taxon>Trypanosomatidae</taxon>
        <taxon>Leishmaniinae</taxon>
        <taxon>Leishmania</taxon>
        <taxon>lizard Leishmania</taxon>
    </lineage>
</organism>
<keyword evidence="3" id="KW-1185">Reference proteome</keyword>
<name>A0A640KQ96_LEITA</name>
<dbReference type="AlphaFoldDB" id="A0A640KQ96"/>
<evidence type="ECO:0000256" key="1">
    <source>
        <dbReference type="SAM" id="Phobius"/>
    </source>
</evidence>